<accession>A0A1H0B705</accession>
<evidence type="ECO:0000313" key="2">
    <source>
        <dbReference type="Proteomes" id="UP000199602"/>
    </source>
</evidence>
<keyword evidence="2" id="KW-1185">Reference proteome</keyword>
<dbReference type="AlphaFoldDB" id="A0A1H0B705"/>
<reference evidence="1 2" key="1">
    <citation type="submission" date="2016-10" db="EMBL/GenBank/DDBJ databases">
        <authorList>
            <person name="de Groot N.N."/>
        </authorList>
    </citation>
    <scope>NUCLEOTIDE SEQUENCE [LARGE SCALE GENOMIC DNA]</scope>
    <source>
        <strain evidence="1 2">DSM 15269</strain>
    </source>
</reference>
<name>A0A1H0B705_9BACT</name>
<proteinExistence type="predicted"/>
<dbReference type="RefSeq" id="WP_092063044.1">
    <property type="nucleotide sequence ID" value="NZ_FNIN01000002.1"/>
</dbReference>
<gene>
    <name evidence="1" type="ORF">SAMN04488516_10260</name>
</gene>
<sequence length="79" mass="9295">MSPNRKILTFKSRHQVGEIIEGKILEYKEPNLALVEIEDIEILARIYINCPKNKKLKFKIMSLKPQIILKEINHLEIII</sequence>
<dbReference type="OrthoDB" id="5471843at2"/>
<dbReference type="Proteomes" id="UP000199602">
    <property type="component" value="Unassembled WGS sequence"/>
</dbReference>
<dbReference type="STRING" id="206665.SAMN04488516_10260"/>
<dbReference type="EMBL" id="FNIN01000002">
    <property type="protein sequence ID" value="SDN41332.1"/>
    <property type="molecule type" value="Genomic_DNA"/>
</dbReference>
<organism evidence="1 2">
    <name type="scientific">Desulfonauticus submarinus</name>
    <dbReference type="NCBI Taxonomy" id="206665"/>
    <lineage>
        <taxon>Bacteria</taxon>
        <taxon>Pseudomonadati</taxon>
        <taxon>Thermodesulfobacteriota</taxon>
        <taxon>Desulfovibrionia</taxon>
        <taxon>Desulfovibrionales</taxon>
        <taxon>Desulfonauticaceae</taxon>
        <taxon>Desulfonauticus</taxon>
    </lineage>
</organism>
<evidence type="ECO:0000313" key="1">
    <source>
        <dbReference type="EMBL" id="SDN41332.1"/>
    </source>
</evidence>
<protein>
    <submittedName>
        <fullName evidence="1">Uncharacterized protein</fullName>
    </submittedName>
</protein>